<evidence type="ECO:0000256" key="10">
    <source>
        <dbReference type="ARBA" id="ARBA00049244"/>
    </source>
</evidence>
<comment type="caution">
    <text evidence="12">The sequence shown here is derived from an EMBL/GenBank/DDBJ whole genome shotgun (WGS) entry which is preliminary data.</text>
</comment>
<dbReference type="InterPro" id="IPR004805">
    <property type="entry name" value="DnaE2/DnaE/PolC"/>
</dbReference>
<dbReference type="InterPro" id="IPR040982">
    <property type="entry name" value="DNA_pol3_finger"/>
</dbReference>
<reference evidence="13" key="1">
    <citation type="submission" date="2016-05" db="EMBL/GenBank/DDBJ databases">
        <authorList>
            <person name="Liu B."/>
            <person name="Wang J."/>
            <person name="Zhu Y."/>
            <person name="Liu G."/>
            <person name="Chen Q."/>
            <person name="Chen Z."/>
            <person name="Lan J."/>
            <person name="Che J."/>
            <person name="Ge C."/>
            <person name="Shi H."/>
            <person name="Pan Z."/>
            <person name="Liu X."/>
        </authorList>
    </citation>
    <scope>NUCLEOTIDE SEQUENCE [LARGE SCALE GENOMIC DNA]</scope>
    <source>
        <strain evidence="13">FJAT-27215</strain>
    </source>
</reference>
<keyword evidence="5" id="KW-0808">Transferase</keyword>
<dbReference type="EMBL" id="MAYT01000001">
    <property type="protein sequence ID" value="OCA92271.1"/>
    <property type="molecule type" value="Genomic_DNA"/>
</dbReference>
<dbReference type="Proteomes" id="UP000092578">
    <property type="component" value="Unassembled WGS sequence"/>
</dbReference>
<dbReference type="AlphaFoldDB" id="A0A1B9B858"/>
<dbReference type="GO" id="GO:0003676">
    <property type="term" value="F:nucleic acid binding"/>
    <property type="evidence" value="ECO:0007669"/>
    <property type="project" value="InterPro"/>
</dbReference>
<dbReference type="Pfam" id="PF14579">
    <property type="entry name" value="HHH_6"/>
    <property type="match status" value="1"/>
</dbReference>
<dbReference type="SUPFAM" id="SSF160975">
    <property type="entry name" value="AF1531-like"/>
    <property type="match status" value="1"/>
</dbReference>
<dbReference type="Pfam" id="PF02811">
    <property type="entry name" value="PHP"/>
    <property type="match status" value="1"/>
</dbReference>
<dbReference type="InterPro" id="IPR004013">
    <property type="entry name" value="PHP_dom"/>
</dbReference>
<keyword evidence="6" id="KW-0548">Nucleotidyltransferase</keyword>
<dbReference type="Gene3D" id="2.40.50.140">
    <property type="entry name" value="Nucleic acid-binding proteins"/>
    <property type="match status" value="1"/>
</dbReference>
<dbReference type="RefSeq" id="WP_065408798.1">
    <property type="nucleotide sequence ID" value="NZ_MAYT01000001.1"/>
</dbReference>
<dbReference type="GO" id="GO:0003887">
    <property type="term" value="F:DNA-directed DNA polymerase activity"/>
    <property type="evidence" value="ECO:0007669"/>
    <property type="project" value="UniProtKB-KW"/>
</dbReference>
<dbReference type="Pfam" id="PF07733">
    <property type="entry name" value="DNA_pol3_alpha"/>
    <property type="match status" value="1"/>
</dbReference>
<dbReference type="NCBIfam" id="TIGR00594">
    <property type="entry name" value="polc"/>
    <property type="match status" value="1"/>
</dbReference>
<dbReference type="InterPro" id="IPR003141">
    <property type="entry name" value="Pol/His_phosphatase_N"/>
</dbReference>
<dbReference type="PANTHER" id="PTHR32294">
    <property type="entry name" value="DNA POLYMERASE III SUBUNIT ALPHA"/>
    <property type="match status" value="1"/>
</dbReference>
<dbReference type="Pfam" id="PF17657">
    <property type="entry name" value="DNA_pol3_finger"/>
    <property type="match status" value="1"/>
</dbReference>
<keyword evidence="13" id="KW-1185">Reference proteome</keyword>
<organism evidence="12 13">
    <name type="scientific">Pseudobacillus wudalianchiensis</name>
    <dbReference type="NCBI Taxonomy" id="1743143"/>
    <lineage>
        <taxon>Bacteria</taxon>
        <taxon>Bacillati</taxon>
        <taxon>Bacillota</taxon>
        <taxon>Bacilli</taxon>
        <taxon>Bacillales</taxon>
        <taxon>Bacillaceae</taxon>
        <taxon>Pseudobacillus</taxon>
    </lineage>
</organism>
<evidence type="ECO:0000313" key="12">
    <source>
        <dbReference type="EMBL" id="OCA92271.1"/>
    </source>
</evidence>
<evidence type="ECO:0000256" key="7">
    <source>
        <dbReference type="ARBA" id="ARBA00022705"/>
    </source>
</evidence>
<proteinExistence type="inferred from homology"/>
<name>A0A1B9B858_9BACI</name>
<accession>A0A1B9B858</accession>
<dbReference type="Pfam" id="PF01336">
    <property type="entry name" value="tRNA_anti-codon"/>
    <property type="match status" value="1"/>
</dbReference>
<dbReference type="EC" id="2.7.7.7" evidence="3"/>
<dbReference type="NCBIfam" id="NF004226">
    <property type="entry name" value="PRK05673.1"/>
    <property type="match status" value="1"/>
</dbReference>
<comment type="subcellular location">
    <subcellularLocation>
        <location evidence="1">Cytoplasm</location>
    </subcellularLocation>
</comment>
<dbReference type="InterPro" id="IPR041931">
    <property type="entry name" value="DNA_pol3_alpha_thumb_dom"/>
</dbReference>
<dbReference type="Gene3D" id="1.10.10.1600">
    <property type="entry name" value="Bacterial DNA polymerase III alpha subunit, thumb domain"/>
    <property type="match status" value="1"/>
</dbReference>
<protein>
    <recommendedName>
        <fullName evidence="4">DNA polymerase III subunit alpha</fullName>
        <ecNumber evidence="3">2.7.7.7</ecNumber>
    </recommendedName>
</protein>
<evidence type="ECO:0000256" key="2">
    <source>
        <dbReference type="ARBA" id="ARBA00009496"/>
    </source>
</evidence>
<sequence length="1116" mass="125567">MFTHLQVQTGYSLLSSAIAIDKLTVKAKEMGYGALAITDRNVMYGVIPFYKACKRVGIKPIIGLIADIESVMGEDRSYPLVLLAKNNTGYHHLLKISSAIQSRAKEGIPLKWLKGYSAGLFAFTPGAEGEVEQLLLKDPVQAKKAAQLLKEQFEPEHFFLSIARHKRKNEETIIEEMKQLSISLSIPLLVSNRVTYLNKADAFAVQCLEAIKDGVKLADKQIDDNNQAYLSSKEEMANLFADLPDALEQTEKIAQVCEVDISFGRRLLPKYPLSDHPSASDYLRELCYKGLEKVGASTEKAYVDRLEYELETIEKMEFCDYFLIVWDFMKFAKERSILTGPGRGSAAGSLVAYVLGITTVDPLEYGLLFERFLNPERVTMPDIDLDFPDHRRDEVIRYVVNKYGSLHAAQIITFGTLSAKAVIRDVARVFGFTSKELEQLSKMIPSRPGLTLQQHYTDSVRFREWVNETNEHEKVYQTALTLEGLPRHTSTHAAGMVITDLPLTELVPIQEGHDGVLLTQFPMDALEELGLLKIDLLGLRNLSVLERMLDSIYYIEGKRLTLQNIPLQNKETFQLLGEGKTTGIFQLESEGMRNMLKKLQPNHFEDIVAVNALYRPGPMESIPLYIERKHGHQPIHYPHPDLQAILEPTYGVLIYQEQIMQIASRLAGFSLGEADLLRRAVSKKKKDVLNSERRHFVEGAMKNGYSKEVAEDIYHLIVQFANYGFNRSHAVAYSFIAYGMAYIKAHYPTIFMASLLSSAIGNEDKIKQYVSEAKGMGISLLPPSINNSYYPFKAEENKIRFSLAAIKGIGAGMLKAIIEAREKGPFVDLFDFCLRVPLNIVNRKALEALLFAGAFDEFNEDRAVLLATLDIAIEHAQLIRPTDSAEDDLFTEDDFFPKPKYAQAEPMSMEAKLQHEREVLGLYLSAHPTEPYEQLFTQSGAVPSADLSPGSRHVSIGAFINEVKVIRTKKGENMAFLHCSDSSGEIKGVLFPPSYRNCSPLLEKGAILYLTGNVEERSGGKQLIIKAVHSIEEVQERQAERAKTLYIKIPEAPDEHLILEDVHRVINRFKGATSVVLHYEKNRQTVKLHEKNSVKPTKQLVEELTTILGRENVVLK</sequence>
<evidence type="ECO:0000256" key="5">
    <source>
        <dbReference type="ARBA" id="ARBA00022679"/>
    </source>
</evidence>
<dbReference type="SMART" id="SM00481">
    <property type="entry name" value="POLIIIAc"/>
    <property type="match status" value="1"/>
</dbReference>
<keyword evidence="8" id="KW-0239">DNA-directed DNA polymerase</keyword>
<dbReference type="CDD" id="cd04485">
    <property type="entry name" value="DnaE_OBF"/>
    <property type="match status" value="1"/>
</dbReference>
<evidence type="ECO:0000256" key="8">
    <source>
        <dbReference type="ARBA" id="ARBA00022932"/>
    </source>
</evidence>
<evidence type="ECO:0000259" key="11">
    <source>
        <dbReference type="SMART" id="SM00481"/>
    </source>
</evidence>
<dbReference type="InterPro" id="IPR029460">
    <property type="entry name" value="DNAPol_HHH"/>
</dbReference>
<evidence type="ECO:0000313" key="13">
    <source>
        <dbReference type="Proteomes" id="UP000092578"/>
    </source>
</evidence>
<feature type="domain" description="Polymerase/histidinol phosphatase N-terminal" evidence="11">
    <location>
        <begin position="3"/>
        <end position="70"/>
    </location>
</feature>
<evidence type="ECO:0000256" key="4">
    <source>
        <dbReference type="ARBA" id="ARBA00019114"/>
    </source>
</evidence>
<dbReference type="InterPro" id="IPR016195">
    <property type="entry name" value="Pol/histidinol_Pase-like"/>
</dbReference>
<evidence type="ECO:0000256" key="9">
    <source>
        <dbReference type="ARBA" id="ARBA00025611"/>
    </source>
</evidence>
<dbReference type="InterPro" id="IPR012340">
    <property type="entry name" value="NA-bd_OB-fold"/>
</dbReference>
<evidence type="ECO:0000256" key="1">
    <source>
        <dbReference type="ARBA" id="ARBA00004496"/>
    </source>
</evidence>
<dbReference type="Gene3D" id="3.20.20.140">
    <property type="entry name" value="Metal-dependent hydrolases"/>
    <property type="match status" value="1"/>
</dbReference>
<comment type="function">
    <text evidence="9">DNA polymerase III is a complex, multichain enzyme responsible for most of the replicative synthesis in bacteria. This DNA polymerase also exhibits 3' to 5' exonuclease activity. The alpha chain is the DNA polymerase.</text>
</comment>
<comment type="similarity">
    <text evidence="2">Belongs to the DNA polymerase type-C family. DnaE subfamily.</text>
</comment>
<dbReference type="InterPro" id="IPR011708">
    <property type="entry name" value="DNA_pol3_alpha_NTPase_dom"/>
</dbReference>
<evidence type="ECO:0000256" key="3">
    <source>
        <dbReference type="ARBA" id="ARBA00012417"/>
    </source>
</evidence>
<dbReference type="SUPFAM" id="SSF89550">
    <property type="entry name" value="PHP domain-like"/>
    <property type="match status" value="1"/>
</dbReference>
<evidence type="ECO:0000256" key="6">
    <source>
        <dbReference type="ARBA" id="ARBA00022695"/>
    </source>
</evidence>
<keyword evidence="7" id="KW-0235">DNA replication</keyword>
<dbReference type="GO" id="GO:0005737">
    <property type="term" value="C:cytoplasm"/>
    <property type="evidence" value="ECO:0007669"/>
    <property type="project" value="UniProtKB-SubCell"/>
</dbReference>
<dbReference type="Gene3D" id="1.10.150.870">
    <property type="match status" value="1"/>
</dbReference>
<comment type="catalytic activity">
    <reaction evidence="10">
        <text>DNA(n) + a 2'-deoxyribonucleoside 5'-triphosphate = DNA(n+1) + diphosphate</text>
        <dbReference type="Rhea" id="RHEA:22508"/>
        <dbReference type="Rhea" id="RHEA-COMP:17339"/>
        <dbReference type="Rhea" id="RHEA-COMP:17340"/>
        <dbReference type="ChEBI" id="CHEBI:33019"/>
        <dbReference type="ChEBI" id="CHEBI:61560"/>
        <dbReference type="ChEBI" id="CHEBI:173112"/>
        <dbReference type="EC" id="2.7.7.7"/>
    </reaction>
</comment>
<dbReference type="PANTHER" id="PTHR32294:SF0">
    <property type="entry name" value="DNA POLYMERASE III SUBUNIT ALPHA"/>
    <property type="match status" value="1"/>
</dbReference>
<dbReference type="GO" id="GO:0006260">
    <property type="term" value="P:DNA replication"/>
    <property type="evidence" value="ECO:0007669"/>
    <property type="project" value="UniProtKB-KW"/>
</dbReference>
<gene>
    <name evidence="12" type="ORF">A8F95_00655</name>
</gene>
<dbReference type="GO" id="GO:0008408">
    <property type="term" value="F:3'-5' exonuclease activity"/>
    <property type="evidence" value="ECO:0007669"/>
    <property type="project" value="InterPro"/>
</dbReference>
<dbReference type="InterPro" id="IPR004365">
    <property type="entry name" value="NA-bd_OB_tRNA"/>
</dbReference>